<dbReference type="RefSeq" id="WP_022347726.1">
    <property type="nucleotide sequence ID" value="NZ_JGCY01000356.1"/>
</dbReference>
<dbReference type="PANTHER" id="PTHR12558:SF13">
    <property type="entry name" value="CELL DIVISION CYCLE PROTEIN 27 HOMOLOG"/>
    <property type="match status" value="1"/>
</dbReference>
<protein>
    <submittedName>
        <fullName evidence="2">Tetratricopeptide repeat family protein</fullName>
    </submittedName>
</protein>
<dbReference type="Gene3D" id="1.25.40.10">
    <property type="entry name" value="Tetratricopeptide repeat domain"/>
    <property type="match status" value="2"/>
</dbReference>
<comment type="caution">
    <text evidence="2">The sequence shown here is derived from an EMBL/GenBank/DDBJ whole genome shotgun (WGS) entry which is preliminary data.</text>
</comment>
<accession>A0A015SMU9</accession>
<dbReference type="EMBL" id="JGCY01000356">
    <property type="protein sequence ID" value="EXY73544.1"/>
    <property type="molecule type" value="Genomic_DNA"/>
</dbReference>
<dbReference type="PATRIC" id="fig|1339315.3.peg.3378"/>
<gene>
    <name evidence="2" type="ORF">M124_2691</name>
</gene>
<evidence type="ECO:0000313" key="2">
    <source>
        <dbReference type="EMBL" id="EXY73544.1"/>
    </source>
</evidence>
<feature type="repeat" description="TPR" evidence="1">
    <location>
        <begin position="567"/>
        <end position="600"/>
    </location>
</feature>
<reference evidence="2 3" key="1">
    <citation type="submission" date="2014-02" db="EMBL/GenBank/DDBJ databases">
        <authorList>
            <person name="Sears C."/>
            <person name="Carroll K."/>
            <person name="Sack B.R."/>
            <person name="Qadri F."/>
            <person name="Myers L.L."/>
            <person name="Chung G.-T."/>
            <person name="Escheverria P."/>
            <person name="Fraser C.M."/>
            <person name="Sadzewicz L."/>
            <person name="Shefchek K.A."/>
            <person name="Tallon L."/>
            <person name="Das S.P."/>
            <person name="Daugherty S."/>
            <person name="Mongodin E.F."/>
        </authorList>
    </citation>
    <scope>NUCLEOTIDE SEQUENCE [LARGE SCALE GENOMIC DNA]</scope>
    <source>
        <strain evidence="3">3988T(B)14</strain>
    </source>
</reference>
<evidence type="ECO:0000313" key="3">
    <source>
        <dbReference type="Proteomes" id="UP000020529"/>
    </source>
</evidence>
<dbReference type="InterPro" id="IPR011990">
    <property type="entry name" value="TPR-like_helical_dom_sf"/>
</dbReference>
<dbReference type="InterPro" id="IPR019734">
    <property type="entry name" value="TPR_rpt"/>
</dbReference>
<evidence type="ECO:0000256" key="1">
    <source>
        <dbReference type="PROSITE-ProRule" id="PRU00339"/>
    </source>
</evidence>
<proteinExistence type="predicted"/>
<dbReference type="SMART" id="SM00028">
    <property type="entry name" value="TPR"/>
    <property type="match status" value="6"/>
</dbReference>
<organism evidence="2 3">
    <name type="scientific">Bacteroides fragilis str. 3988T(B)14</name>
    <dbReference type="NCBI Taxonomy" id="1339315"/>
    <lineage>
        <taxon>Bacteria</taxon>
        <taxon>Pseudomonadati</taxon>
        <taxon>Bacteroidota</taxon>
        <taxon>Bacteroidia</taxon>
        <taxon>Bacteroidales</taxon>
        <taxon>Bacteroidaceae</taxon>
        <taxon>Bacteroides</taxon>
    </lineage>
</organism>
<feature type="repeat" description="TPR" evidence="1">
    <location>
        <begin position="635"/>
        <end position="668"/>
    </location>
</feature>
<name>A0A015SMU9_BACFG</name>
<feature type="repeat" description="TPR" evidence="1">
    <location>
        <begin position="533"/>
        <end position="566"/>
    </location>
</feature>
<dbReference type="Proteomes" id="UP000020529">
    <property type="component" value="Unassembled WGS sequence"/>
</dbReference>
<dbReference type="PROSITE" id="PS50005">
    <property type="entry name" value="TPR"/>
    <property type="match status" value="3"/>
</dbReference>
<sequence length="732" mass="86534">MNEQLINEQYQYILRLIGQKRLKEALTQLESFLWKCPEWSLRTRLEQIQTSYSYMLQYMRQGVEDPDRRKLYQKLLTDTLEITDQARITLLDSVSNHYYHQYRTRLSEEVSPLTLEMLMHTLESFNDDLAVSGFVSDQNMEEVLKRHEDSLRTLFLQTWTHTNWTAEEVAAAQAMLQSELLPVNDLCLFTSAVTLSVMECFDLKKLLWLIDAYRHPNVQVSQRALVGITFILHAYSPRISFYPEINLRITALMEETAFERDLLRIHIQILLSQETEKIDKKMREEIIPEMLKSMSPMRNMKFGFEESDEEKDDTNPDWADAIEKSGLGDKLREMNELQLEGADVYMSTFSQLKSYPFFREISNWFYPFDKQQSDVIKEFRHRGKEGGSLLEIILQSGFFCNSDKYSLFFTMQQLPQSQRDMMLNQLTDQQIEELADQSKAETLKKFSERPDTVSNQYLHDLYRFFKLYARRLEFRDLFKESICLYNEPDLIDILFNPEAMEAIANFHFKKKHWEEAAEAYDTIVDMLMDEEEAEICQKQGYSLQKLKRYDEAIKAYRKADILKSNNVWTNHHLGTCYRLNRQFKEALKYYRKVEEVLPEDTKVIFYIGSCLAEMWNFEEALNYFFKLDFLESNCVKAWRAIGWCSFMIAKREQAMKYYDKVIDQSPMPVDYLNAGHVAWSLGDVEKTLSLYTKAAELYGSKELFLEVFRKDEEIITSKGVTLDDIPLVLDLI</sequence>
<dbReference type="PANTHER" id="PTHR12558">
    <property type="entry name" value="CELL DIVISION CYCLE 16,23,27"/>
    <property type="match status" value="1"/>
</dbReference>
<dbReference type="AlphaFoldDB" id="A0A015SMU9"/>
<dbReference type="SUPFAM" id="SSF48452">
    <property type="entry name" value="TPR-like"/>
    <property type="match status" value="1"/>
</dbReference>
<keyword evidence="1" id="KW-0802">TPR repeat</keyword>
<dbReference type="Pfam" id="PF13181">
    <property type="entry name" value="TPR_8"/>
    <property type="match status" value="1"/>
</dbReference>